<dbReference type="PANTHER" id="PTHR46503:SF1">
    <property type="entry name" value="INTER-ALPHA-TRYPSIN INHIBITOR HEAVY CHAIN-LIKE PROTEIN"/>
    <property type="match status" value="1"/>
</dbReference>
<dbReference type="SUPFAM" id="SSF53300">
    <property type="entry name" value="vWA-like"/>
    <property type="match status" value="1"/>
</dbReference>
<dbReference type="OrthoDB" id="1729737at2759"/>
<evidence type="ECO:0000313" key="2">
    <source>
        <dbReference type="EMBL" id="KAF6146751.1"/>
    </source>
</evidence>
<evidence type="ECO:0008006" key="4">
    <source>
        <dbReference type="Google" id="ProtNLM"/>
    </source>
</evidence>
<keyword evidence="1" id="KW-0732">Signal</keyword>
<comment type="caution">
    <text evidence="2">The sequence shown here is derived from an EMBL/GenBank/DDBJ whole genome shotgun (WGS) entry which is preliminary data.</text>
</comment>
<accession>A0A7J7LVQ4</accession>
<dbReference type="Gene3D" id="3.40.50.410">
    <property type="entry name" value="von Willebrand factor, type A domain"/>
    <property type="match status" value="1"/>
</dbReference>
<reference evidence="2 3" key="1">
    <citation type="journal article" date="2020" name="IScience">
        <title>Genome Sequencing of the Endangered Kingdonia uniflora (Circaeasteraceae, Ranunculales) Reveals Potential Mechanisms of Evolutionary Specialization.</title>
        <authorList>
            <person name="Sun Y."/>
            <person name="Deng T."/>
            <person name="Zhang A."/>
            <person name="Moore M.J."/>
            <person name="Landis J.B."/>
            <person name="Lin N."/>
            <person name="Zhang H."/>
            <person name="Zhang X."/>
            <person name="Huang J."/>
            <person name="Zhang X."/>
            <person name="Sun H."/>
            <person name="Wang H."/>
        </authorList>
    </citation>
    <scope>NUCLEOTIDE SEQUENCE [LARGE SCALE GENOMIC DNA]</scope>
    <source>
        <strain evidence="2">TB1705</strain>
        <tissue evidence="2">Leaf</tissue>
    </source>
</reference>
<dbReference type="PANTHER" id="PTHR46503">
    <property type="entry name" value="INTER-ALPHA-TRYPSIN INHIBITOR HEAVY CHAIN-LIKE PROTEIN"/>
    <property type="match status" value="1"/>
</dbReference>
<evidence type="ECO:0000256" key="1">
    <source>
        <dbReference type="SAM" id="SignalP"/>
    </source>
</evidence>
<protein>
    <recommendedName>
        <fullName evidence="4">VWFA domain-containing protein</fullName>
    </recommendedName>
</protein>
<dbReference type="InterPro" id="IPR036465">
    <property type="entry name" value="vWFA_dom_sf"/>
</dbReference>
<keyword evidence="3" id="KW-1185">Reference proteome</keyword>
<sequence>MLFILFLFSQAMEMLAYTYDSIPIIFLITDGSVEDERQVCGIVKDHMTNRGAICPRVSTFGIGTYCNHYFLQMLALSGRGHYAAAYDPDSIDVQIQRLFKAVSSHVLANITFDMLEHLDPIDVSFSWLGFHTEYLGP</sequence>
<gene>
    <name evidence="2" type="ORF">GIB67_009037</name>
</gene>
<feature type="chain" id="PRO_5029524922" description="VWFA domain-containing protein" evidence="1">
    <location>
        <begin position="17"/>
        <end position="137"/>
    </location>
</feature>
<feature type="signal peptide" evidence="1">
    <location>
        <begin position="1"/>
        <end position="16"/>
    </location>
</feature>
<dbReference type="EMBL" id="JACGCM010001965">
    <property type="protein sequence ID" value="KAF6146751.1"/>
    <property type="molecule type" value="Genomic_DNA"/>
</dbReference>
<name>A0A7J7LVQ4_9MAGN</name>
<proteinExistence type="predicted"/>
<organism evidence="2 3">
    <name type="scientific">Kingdonia uniflora</name>
    <dbReference type="NCBI Taxonomy" id="39325"/>
    <lineage>
        <taxon>Eukaryota</taxon>
        <taxon>Viridiplantae</taxon>
        <taxon>Streptophyta</taxon>
        <taxon>Embryophyta</taxon>
        <taxon>Tracheophyta</taxon>
        <taxon>Spermatophyta</taxon>
        <taxon>Magnoliopsida</taxon>
        <taxon>Ranunculales</taxon>
        <taxon>Circaeasteraceae</taxon>
        <taxon>Kingdonia</taxon>
    </lineage>
</organism>
<dbReference type="AlphaFoldDB" id="A0A7J7LVQ4"/>
<evidence type="ECO:0000313" key="3">
    <source>
        <dbReference type="Proteomes" id="UP000541444"/>
    </source>
</evidence>
<dbReference type="Proteomes" id="UP000541444">
    <property type="component" value="Unassembled WGS sequence"/>
</dbReference>